<evidence type="ECO:0000259" key="7">
    <source>
        <dbReference type="SMART" id="SM00642"/>
    </source>
</evidence>
<name>A0A845E4Y5_9BACI</name>
<reference evidence="8 9" key="1">
    <citation type="submission" date="2019-11" db="EMBL/GenBank/DDBJ databases">
        <title>Genome sequences of 17 halophilic strains isolated from different environments.</title>
        <authorList>
            <person name="Furrow R.E."/>
        </authorList>
    </citation>
    <scope>NUCLEOTIDE SEQUENCE [LARGE SCALE GENOMIC DNA]</scope>
    <source>
        <strain evidence="8 9">22505_10_Sand</strain>
    </source>
</reference>
<protein>
    <recommendedName>
        <fullName evidence="6">oligo-1,6-glucosidase</fullName>
        <ecNumber evidence="6">3.2.1.10</ecNumber>
    </recommendedName>
</protein>
<dbReference type="GO" id="GO:0004556">
    <property type="term" value="F:alpha-amylase activity"/>
    <property type="evidence" value="ECO:0007669"/>
    <property type="project" value="TreeGrafter"/>
</dbReference>
<dbReference type="SMART" id="SM00642">
    <property type="entry name" value="Aamy"/>
    <property type="match status" value="1"/>
</dbReference>
<dbReference type="NCBIfam" id="NF008183">
    <property type="entry name" value="PRK10933.1"/>
    <property type="match status" value="1"/>
</dbReference>
<dbReference type="Gene3D" id="3.20.20.80">
    <property type="entry name" value="Glycosidases"/>
    <property type="match status" value="1"/>
</dbReference>
<keyword evidence="3 8" id="KW-0378">Hydrolase</keyword>
<evidence type="ECO:0000256" key="4">
    <source>
        <dbReference type="ARBA" id="ARBA00023295"/>
    </source>
</evidence>
<dbReference type="InterPro" id="IPR006047">
    <property type="entry name" value="GH13_cat_dom"/>
</dbReference>
<keyword evidence="4 8" id="KW-0326">Glycosidase</keyword>
<proteinExistence type="inferred from homology"/>
<gene>
    <name evidence="8" type="ORF">GLV98_07105</name>
</gene>
<dbReference type="GO" id="GO:0009313">
    <property type="term" value="P:oligosaccharide catabolic process"/>
    <property type="evidence" value="ECO:0007669"/>
    <property type="project" value="TreeGrafter"/>
</dbReference>
<dbReference type="CDD" id="cd11333">
    <property type="entry name" value="AmyAc_SI_OligoGlu_DGase"/>
    <property type="match status" value="1"/>
</dbReference>
<evidence type="ECO:0000313" key="8">
    <source>
        <dbReference type="EMBL" id="MYL49246.1"/>
    </source>
</evidence>
<dbReference type="SUPFAM" id="SSF51011">
    <property type="entry name" value="Glycosyl hydrolase domain"/>
    <property type="match status" value="1"/>
</dbReference>
<comment type="subcellular location">
    <subcellularLocation>
        <location evidence="1">Cytoplasm</location>
    </subcellularLocation>
</comment>
<dbReference type="Pfam" id="PF00128">
    <property type="entry name" value="Alpha-amylase"/>
    <property type="match status" value="1"/>
</dbReference>
<dbReference type="FunFam" id="3.20.20.80:FF:000014">
    <property type="entry name" value="Alpha,alpha-phosphotrehalase"/>
    <property type="match status" value="1"/>
</dbReference>
<sequence length="549" mass="64090">MNNQEWWKKSVVYQIYPKSFNDTNGDGIGDIPGIIEKLDYLKELGVDVLWLSPIYDSPQEDNGYDIRNYRQVDDLFGSMEDLERLLDEAHKRDLKLVMDLVVNHTSDEHPWFVESSKSKENPYRDYYIWKDGKENGEPPTNWSSVFGGPAWEYDETTGQYYLHIFAKKQPDLNWENPKLREDVYDMMKFWLDKGMDGFRMDVINFISKDPEYPDGENGDGSPYFMNGPRVHEFLQEMNQEVLSNYDVMTVGEMPGASPEDAKRYTDPANEELNMIFTFEHMDLDSNGDKWNWKDLNLVDLKENFEKWQTALHGVGWNSLYWNNHDQPRIVSRFGDDGEYRVKSAKMLGICLHMMQGTPYIYQGEEIGMTNVHFDTLEDYRDIELLNMYKEKKEQGWSHEDLMKAIYVKGRDNARTPMQWNDSENGGFTDGAPWIQVNPNYSEINAERALEDKNSVFYFYQQLIRLRKEIDIITDGRFELLMREDPNVFAYKRVSDEGSLLVVCNFSSEEVTLDEEIVKEIEGMPIVITNETASSGRGGLAPYEGTVYKL</sequence>
<dbReference type="RefSeq" id="WP_160913500.1">
    <property type="nucleotide sequence ID" value="NZ_WMEZ01000002.1"/>
</dbReference>
<comment type="caution">
    <text evidence="8">The sequence shown here is derived from an EMBL/GenBank/DDBJ whole genome shotgun (WGS) entry which is preliminary data.</text>
</comment>
<dbReference type="Gene3D" id="2.60.40.1180">
    <property type="entry name" value="Golgi alpha-mannosidase II"/>
    <property type="match status" value="1"/>
</dbReference>
<dbReference type="EC" id="3.2.1.10" evidence="6"/>
<dbReference type="AlphaFoldDB" id="A0A845E4Y5"/>
<dbReference type="EMBL" id="WMEZ01000002">
    <property type="protein sequence ID" value="MYL49246.1"/>
    <property type="molecule type" value="Genomic_DNA"/>
</dbReference>
<evidence type="ECO:0000256" key="5">
    <source>
        <dbReference type="ARBA" id="ARBA00036217"/>
    </source>
</evidence>
<dbReference type="InterPro" id="IPR045857">
    <property type="entry name" value="O16G_dom_2"/>
</dbReference>
<evidence type="ECO:0000256" key="1">
    <source>
        <dbReference type="ARBA" id="ARBA00004496"/>
    </source>
</evidence>
<evidence type="ECO:0000256" key="2">
    <source>
        <dbReference type="ARBA" id="ARBA00008061"/>
    </source>
</evidence>
<organism evidence="8 9">
    <name type="scientific">Halobacillus litoralis</name>
    <dbReference type="NCBI Taxonomy" id="45668"/>
    <lineage>
        <taxon>Bacteria</taxon>
        <taxon>Bacillati</taxon>
        <taxon>Bacillota</taxon>
        <taxon>Bacilli</taxon>
        <taxon>Bacillales</taxon>
        <taxon>Bacillaceae</taxon>
        <taxon>Halobacillus</taxon>
    </lineage>
</organism>
<dbReference type="InterPro" id="IPR013780">
    <property type="entry name" value="Glyco_hydro_b"/>
</dbReference>
<dbReference type="FunFam" id="3.20.20.80:FF:000064">
    <property type="entry name" value="Oligo-1,6-glucosidase"/>
    <property type="match status" value="1"/>
</dbReference>
<evidence type="ECO:0000256" key="3">
    <source>
        <dbReference type="ARBA" id="ARBA00022801"/>
    </source>
</evidence>
<dbReference type="InterPro" id="IPR017853">
    <property type="entry name" value="GH"/>
</dbReference>
<dbReference type="OrthoDB" id="9805159at2"/>
<dbReference type="PANTHER" id="PTHR10357:SF184">
    <property type="entry name" value="OLIGO-1,6-GLUCOSIDASE 1"/>
    <property type="match status" value="1"/>
</dbReference>
<comment type="catalytic activity">
    <reaction evidence="5">
        <text>Hydrolysis of (1-&gt;6)-alpha-D-glucosidic linkages in some oligosaccharides produced from starch and glycogen by alpha-amylase, and in isomaltose.</text>
        <dbReference type="EC" id="3.2.1.10"/>
    </reaction>
</comment>
<dbReference type="GO" id="GO:0005737">
    <property type="term" value="C:cytoplasm"/>
    <property type="evidence" value="ECO:0007669"/>
    <property type="project" value="UniProtKB-SubCell"/>
</dbReference>
<feature type="domain" description="Glycosyl hydrolase family 13 catalytic" evidence="7">
    <location>
        <begin position="14"/>
        <end position="414"/>
    </location>
</feature>
<dbReference type="Gene3D" id="3.90.400.10">
    <property type="entry name" value="Oligo-1,6-glucosidase, Domain 2"/>
    <property type="match status" value="1"/>
</dbReference>
<comment type="similarity">
    <text evidence="2">Belongs to the glycosyl hydrolase 13 family.</text>
</comment>
<dbReference type="GO" id="GO:0004574">
    <property type="term" value="F:oligo-1,6-glucosidase activity"/>
    <property type="evidence" value="ECO:0007669"/>
    <property type="project" value="UniProtKB-EC"/>
</dbReference>
<accession>A0A845E4Y5</accession>
<dbReference type="Proteomes" id="UP000447393">
    <property type="component" value="Unassembled WGS sequence"/>
</dbReference>
<dbReference type="FunFam" id="3.90.400.10:FF:000002">
    <property type="entry name" value="Sucrose isomerase"/>
    <property type="match status" value="1"/>
</dbReference>
<evidence type="ECO:0000256" key="6">
    <source>
        <dbReference type="ARBA" id="ARBA00038939"/>
    </source>
</evidence>
<dbReference type="SUPFAM" id="SSF51445">
    <property type="entry name" value="(Trans)glycosidases"/>
    <property type="match status" value="1"/>
</dbReference>
<dbReference type="PANTHER" id="PTHR10357">
    <property type="entry name" value="ALPHA-AMYLASE FAMILY MEMBER"/>
    <property type="match status" value="1"/>
</dbReference>
<evidence type="ECO:0000313" key="9">
    <source>
        <dbReference type="Proteomes" id="UP000447393"/>
    </source>
</evidence>